<organism evidence="2 3">
    <name type="scientific">Lunasporangiospora selenospora</name>
    <dbReference type="NCBI Taxonomy" id="979761"/>
    <lineage>
        <taxon>Eukaryota</taxon>
        <taxon>Fungi</taxon>
        <taxon>Fungi incertae sedis</taxon>
        <taxon>Mucoromycota</taxon>
        <taxon>Mortierellomycotina</taxon>
        <taxon>Mortierellomycetes</taxon>
        <taxon>Mortierellales</taxon>
        <taxon>Mortierellaceae</taxon>
        <taxon>Lunasporangiospora</taxon>
    </lineage>
</organism>
<evidence type="ECO:0000313" key="2">
    <source>
        <dbReference type="EMBL" id="KAF9577526.1"/>
    </source>
</evidence>
<feature type="compositionally biased region" description="Polar residues" evidence="1">
    <location>
        <begin position="37"/>
        <end position="60"/>
    </location>
</feature>
<feature type="compositionally biased region" description="Basic and acidic residues" evidence="1">
    <location>
        <begin position="460"/>
        <end position="469"/>
    </location>
</feature>
<feature type="compositionally biased region" description="Basic and acidic residues" evidence="1">
    <location>
        <begin position="547"/>
        <end position="565"/>
    </location>
</feature>
<feature type="region of interest" description="Disordered" evidence="1">
    <location>
        <begin position="219"/>
        <end position="588"/>
    </location>
</feature>
<feature type="compositionally biased region" description="Low complexity" evidence="1">
    <location>
        <begin position="517"/>
        <end position="546"/>
    </location>
</feature>
<dbReference type="OrthoDB" id="2442596at2759"/>
<gene>
    <name evidence="2" type="ORF">BGW38_007206</name>
</gene>
<feature type="compositionally biased region" description="Polar residues" evidence="1">
    <location>
        <begin position="383"/>
        <end position="411"/>
    </location>
</feature>
<feature type="compositionally biased region" description="Basic and acidic residues" evidence="1">
    <location>
        <begin position="62"/>
        <end position="72"/>
    </location>
</feature>
<feature type="compositionally biased region" description="Polar residues" evidence="1">
    <location>
        <begin position="472"/>
        <end position="495"/>
    </location>
</feature>
<name>A0A9P6KAB1_9FUNG</name>
<feature type="compositionally biased region" description="Basic and acidic residues" evidence="1">
    <location>
        <begin position="253"/>
        <end position="269"/>
    </location>
</feature>
<accession>A0A9P6KAB1</accession>
<reference evidence="2" key="1">
    <citation type="journal article" date="2020" name="Fungal Divers.">
        <title>Resolving the Mortierellaceae phylogeny through synthesis of multi-gene phylogenetics and phylogenomics.</title>
        <authorList>
            <person name="Vandepol N."/>
            <person name="Liber J."/>
            <person name="Desiro A."/>
            <person name="Na H."/>
            <person name="Kennedy M."/>
            <person name="Barry K."/>
            <person name="Grigoriev I.V."/>
            <person name="Miller A.N."/>
            <person name="O'Donnell K."/>
            <person name="Stajich J.E."/>
            <person name="Bonito G."/>
        </authorList>
    </citation>
    <scope>NUCLEOTIDE SEQUENCE</scope>
    <source>
        <strain evidence="2">KOD1015</strain>
    </source>
</reference>
<feature type="compositionally biased region" description="Basic and acidic residues" evidence="1">
    <location>
        <begin position="341"/>
        <end position="350"/>
    </location>
</feature>
<feature type="compositionally biased region" description="Basic and acidic residues" evidence="1">
    <location>
        <begin position="114"/>
        <end position="148"/>
    </location>
</feature>
<dbReference type="AlphaFoldDB" id="A0A9P6KAB1"/>
<comment type="caution">
    <text evidence="2">The sequence shown here is derived from an EMBL/GenBank/DDBJ whole genome shotgun (WGS) entry which is preliminary data.</text>
</comment>
<keyword evidence="3" id="KW-1185">Reference proteome</keyword>
<dbReference type="Proteomes" id="UP000780801">
    <property type="component" value="Unassembled WGS sequence"/>
</dbReference>
<sequence>MANPPLEYDWADVEDEIDFGAPVFSDDEDLPPELTTGVATLNTNDEPASSHCNTGRTSFTGDRVHDQSRSHEPTAGSRRIPPPDLDGWGLRNDRRRNDTPRSDRPQPSTQAGMNERRARNAPERRPPHDQDREAWRRGDRDTLHDRLHVPSGADRPRRQRQSWMPTFAWIVLTVVDPPRTGHGPPLLSRISPVGSATGHHPHHLPRVRPRHTWTMSRYGRAAQDTSPGGRWGKTPHEDKPYPSKPPPEIAGSPKDDTIYFRRRPTEPGKDTPTANSSSGSGTRHERHDALDSPRPPRDETSPRRQRRDASAPGEGTMHHERLETDGGKEHSMRDASASSGRWEKVKDPKPDLPYPENSLDTSSSRTPKVRGQVDSTGAGANPSEISSNKTPKARGQVNSTGAETNSSASRSNRGKGHEPSRNRGKGGRQALEADHDDNNDDTSAGSSVPWWEQATYSAKSKKEEPEPKAKPTTNASKNVSTTAKKGTTSPAQNEAKTGDDVPWWEQSTYKLAPRQQTTTATSSSDTLSKNIASKASTGASSTSTTTTRKDTRTESDKMARREALGKKAPTNSGIESMVLLSRGGDDSG</sequence>
<protein>
    <submittedName>
        <fullName evidence="2">Uncharacterized protein</fullName>
    </submittedName>
</protein>
<dbReference type="EMBL" id="JAABOA010004708">
    <property type="protein sequence ID" value="KAF9577526.1"/>
    <property type="molecule type" value="Genomic_DNA"/>
</dbReference>
<proteinExistence type="predicted"/>
<feature type="compositionally biased region" description="Basic and acidic residues" evidence="1">
    <location>
        <begin position="91"/>
        <end position="104"/>
    </location>
</feature>
<evidence type="ECO:0000313" key="3">
    <source>
        <dbReference type="Proteomes" id="UP000780801"/>
    </source>
</evidence>
<evidence type="ECO:0000256" key="1">
    <source>
        <dbReference type="SAM" id="MobiDB-lite"/>
    </source>
</evidence>
<feature type="compositionally biased region" description="Basic and acidic residues" evidence="1">
    <location>
        <begin position="316"/>
        <end position="333"/>
    </location>
</feature>
<feature type="compositionally biased region" description="Polar residues" evidence="1">
    <location>
        <begin position="272"/>
        <end position="281"/>
    </location>
</feature>
<feature type="compositionally biased region" description="Basic and acidic residues" evidence="1">
    <location>
        <begin position="282"/>
        <end position="302"/>
    </location>
</feature>
<feature type="region of interest" description="Disordered" evidence="1">
    <location>
        <begin position="20"/>
        <end position="163"/>
    </location>
</feature>